<proteinExistence type="predicted"/>
<comment type="caution">
    <text evidence="1">The sequence shown here is derived from an EMBL/GenBank/DDBJ whole genome shotgun (WGS) entry which is preliminary data.</text>
</comment>
<accession>X0TE18</accession>
<gene>
    <name evidence="1" type="ORF">S01H1_04740</name>
</gene>
<organism evidence="1">
    <name type="scientific">marine sediment metagenome</name>
    <dbReference type="NCBI Taxonomy" id="412755"/>
    <lineage>
        <taxon>unclassified sequences</taxon>
        <taxon>metagenomes</taxon>
        <taxon>ecological metagenomes</taxon>
    </lineage>
</organism>
<name>X0TE18_9ZZZZ</name>
<evidence type="ECO:0000313" key="1">
    <source>
        <dbReference type="EMBL" id="GAF85546.1"/>
    </source>
</evidence>
<dbReference type="EMBL" id="BARS01002485">
    <property type="protein sequence ID" value="GAF85546.1"/>
    <property type="molecule type" value="Genomic_DNA"/>
</dbReference>
<sequence length="203" mass="23139">MDTMEQIQTEPIQSDVSESLPLEKQLKAMDKPKLVEYMNNLGYQIDGRVKEETIRENILKVVTERKSNAAKSNEESLKMAVTDKDPMIKVRFFNLESSGADLEFTYSGKRGMFGKEFTRPDGSKGGNPNGFKKCPKYHLFPGEVIRLAYSVYEHLEGLTFVTHKTVWDAETGMIKGTIPIIKPRFILQPIFSKEDIVNINKNK</sequence>
<reference evidence="1" key="1">
    <citation type="journal article" date="2014" name="Front. Microbiol.">
        <title>High frequency of phylogenetically diverse reductive dehalogenase-homologous genes in deep subseafloor sedimentary metagenomes.</title>
        <authorList>
            <person name="Kawai M."/>
            <person name="Futagami T."/>
            <person name="Toyoda A."/>
            <person name="Takaki Y."/>
            <person name="Nishi S."/>
            <person name="Hori S."/>
            <person name="Arai W."/>
            <person name="Tsubouchi T."/>
            <person name="Morono Y."/>
            <person name="Uchiyama I."/>
            <person name="Ito T."/>
            <person name="Fujiyama A."/>
            <person name="Inagaki F."/>
            <person name="Takami H."/>
        </authorList>
    </citation>
    <scope>NUCLEOTIDE SEQUENCE</scope>
    <source>
        <strain evidence="1">Expedition CK06-06</strain>
    </source>
</reference>
<dbReference type="AlphaFoldDB" id="X0TE18"/>
<protein>
    <submittedName>
        <fullName evidence="1">Uncharacterized protein</fullName>
    </submittedName>
</protein>